<dbReference type="AlphaFoldDB" id="A0A1Y1QMH6"/>
<comment type="cofactor">
    <cofactor evidence="13 14">
        <name>[4Fe-4S] cluster</name>
        <dbReference type="ChEBI" id="CHEBI:49883"/>
    </cofactor>
    <text evidence="13 14">Binds 3 [4Fe-4S] clusters.</text>
</comment>
<reference evidence="17 18" key="1">
    <citation type="submission" date="2017-01" db="EMBL/GenBank/DDBJ databases">
        <title>Novel large sulfur bacteria in the metagenomes of groundwater-fed chemosynthetic microbial mats in the Lake Huron basin.</title>
        <authorList>
            <person name="Sharrar A.M."/>
            <person name="Flood B.E."/>
            <person name="Bailey J.V."/>
            <person name="Jones D.S."/>
            <person name="Biddanda B."/>
            <person name="Ruberg S.A."/>
            <person name="Marcus D.N."/>
            <person name="Dick G.J."/>
        </authorList>
    </citation>
    <scope>NUCLEOTIDE SEQUENCE [LARGE SCALE GENOMIC DNA]</scope>
    <source>
        <strain evidence="17">A8</strain>
    </source>
</reference>
<feature type="binding site" evidence="13 14">
    <location>
        <position position="46"/>
    </location>
    <ligand>
        <name>[4Fe-4S] cluster</name>
        <dbReference type="ChEBI" id="CHEBI:49883"/>
        <label>1</label>
    </ligand>
</feature>
<dbReference type="InterPro" id="IPR050294">
    <property type="entry name" value="RnfB_subfamily"/>
</dbReference>
<dbReference type="FunFam" id="1.10.15.40:FF:000001">
    <property type="entry name" value="Ion-translocating oxidoreductase complex subunit B"/>
    <property type="match status" value="1"/>
</dbReference>
<feature type="binding site" evidence="13 14">
    <location>
        <position position="117"/>
    </location>
    <ligand>
        <name>[4Fe-4S] cluster</name>
        <dbReference type="ChEBI" id="CHEBI:49883"/>
        <label>2</label>
    </ligand>
</feature>
<comment type="similarity">
    <text evidence="13">Belongs to the 4Fe4S bacterial-type ferredoxin family. RnfB subfamily.</text>
</comment>
<dbReference type="GO" id="GO:0009055">
    <property type="term" value="F:electron transfer activity"/>
    <property type="evidence" value="ECO:0007669"/>
    <property type="project" value="InterPro"/>
</dbReference>
<feature type="binding site" evidence="13 14">
    <location>
        <position position="147"/>
    </location>
    <ligand>
        <name>[4Fe-4S] cluster</name>
        <dbReference type="ChEBI" id="CHEBI:49883"/>
        <label>3</label>
    </ligand>
</feature>
<feature type="binding site" evidence="13 14">
    <location>
        <position position="154"/>
    </location>
    <ligand>
        <name>[4Fe-4S] cluster</name>
        <dbReference type="ChEBI" id="CHEBI:49883"/>
        <label>2</label>
    </ligand>
</feature>
<keyword evidence="4 13" id="KW-0997">Cell inner membrane</keyword>
<evidence type="ECO:0000256" key="9">
    <source>
        <dbReference type="ARBA" id="ARBA00023004"/>
    </source>
</evidence>
<keyword evidence="11 13" id="KW-0472">Membrane</keyword>
<dbReference type="InterPro" id="IPR017900">
    <property type="entry name" value="4Fe4S_Fe_S_CS"/>
</dbReference>
<dbReference type="PANTHER" id="PTHR42859:SF3">
    <property type="entry name" value="ION-TRANSLOCATING OXIDOREDUCTASE COMPLEX SUBUNIT B"/>
    <property type="match status" value="1"/>
</dbReference>
<evidence type="ECO:0000256" key="6">
    <source>
        <dbReference type="ARBA" id="ARBA00022737"/>
    </source>
</evidence>
<evidence type="ECO:0000256" key="3">
    <source>
        <dbReference type="ARBA" id="ARBA00022485"/>
    </source>
</evidence>
<keyword evidence="6 13" id="KW-0677">Repeat</keyword>
<dbReference type="EC" id="7.-.-.-" evidence="13"/>
<evidence type="ECO:0000313" key="17">
    <source>
        <dbReference type="EMBL" id="OQX09011.1"/>
    </source>
</evidence>
<evidence type="ECO:0000256" key="13">
    <source>
        <dbReference type="HAMAP-Rule" id="MF_00463"/>
    </source>
</evidence>
<dbReference type="PANTHER" id="PTHR42859">
    <property type="entry name" value="OXIDOREDUCTASE"/>
    <property type="match status" value="1"/>
</dbReference>
<dbReference type="Gene3D" id="3.30.70.20">
    <property type="match status" value="1"/>
</dbReference>
<evidence type="ECO:0000256" key="1">
    <source>
        <dbReference type="ARBA" id="ARBA00022448"/>
    </source>
</evidence>
<feature type="binding site" evidence="13 14">
    <location>
        <position position="124"/>
    </location>
    <ligand>
        <name>[4Fe-4S] cluster</name>
        <dbReference type="ChEBI" id="CHEBI:49883"/>
        <label>3</label>
    </ligand>
</feature>
<evidence type="ECO:0000256" key="7">
    <source>
        <dbReference type="ARBA" id="ARBA00022967"/>
    </source>
</evidence>
<dbReference type="NCBIfam" id="NF003475">
    <property type="entry name" value="PRK05113.1"/>
    <property type="match status" value="1"/>
</dbReference>
<dbReference type="PROSITE" id="PS51379">
    <property type="entry name" value="4FE4S_FER_2"/>
    <property type="match status" value="2"/>
</dbReference>
<feature type="domain" description="4Fe-4S" evidence="16">
    <location>
        <begin position="29"/>
        <end position="88"/>
    </location>
</feature>
<dbReference type="InterPro" id="IPR007202">
    <property type="entry name" value="4Fe-4S_dom"/>
</dbReference>
<keyword evidence="2 13" id="KW-1003">Cell membrane</keyword>
<feature type="binding site" evidence="13 14">
    <location>
        <position position="114"/>
    </location>
    <ligand>
        <name>[4Fe-4S] cluster</name>
        <dbReference type="ChEBI" id="CHEBI:49883"/>
        <label>2</label>
    </ligand>
</feature>
<dbReference type="PROSITE" id="PS51656">
    <property type="entry name" value="4FE4S"/>
    <property type="match status" value="1"/>
</dbReference>
<evidence type="ECO:0000259" key="16">
    <source>
        <dbReference type="PROSITE" id="PS51656"/>
    </source>
</evidence>
<dbReference type="SUPFAM" id="SSF54862">
    <property type="entry name" value="4Fe-4S ferredoxins"/>
    <property type="match status" value="1"/>
</dbReference>
<dbReference type="HAMAP" id="MF_00463">
    <property type="entry name" value="RsxB_RnfB"/>
    <property type="match status" value="1"/>
</dbReference>
<keyword evidence="9 13" id="KW-0408">Iron</keyword>
<feature type="binding site" evidence="13 14">
    <location>
        <position position="120"/>
    </location>
    <ligand>
        <name>[4Fe-4S] cluster</name>
        <dbReference type="ChEBI" id="CHEBI:49883"/>
        <label>2</label>
    </ligand>
</feature>
<organism evidence="17 18">
    <name type="scientific">Thiothrix lacustris</name>
    <dbReference type="NCBI Taxonomy" id="525917"/>
    <lineage>
        <taxon>Bacteria</taxon>
        <taxon>Pseudomonadati</taxon>
        <taxon>Pseudomonadota</taxon>
        <taxon>Gammaproteobacteria</taxon>
        <taxon>Thiotrichales</taxon>
        <taxon>Thiotrichaceae</taxon>
        <taxon>Thiothrix</taxon>
    </lineage>
</organism>
<comment type="function">
    <text evidence="13">Part of a membrane-bound complex that couples electron transfer with translocation of ions across the membrane.</text>
</comment>
<dbReference type="NCBIfam" id="TIGR01944">
    <property type="entry name" value="rnfB"/>
    <property type="match status" value="1"/>
</dbReference>
<sequence length="197" mass="20532">MISAILVICGMSAAFGLLLGYAAIRYKVEGNPLAEKVDAILPQTQCGQCGFVGCRPYAEAMAAGEADINRCPPGGEAVIKSLAELLGVEAKPLDAENGEHSDVPLLAIIDENTCIGCTLCIQACPVDAIVGAAKHMHTVIASECTGCKLCLPPCPVDCIAMVPLKAEPANWKWPYPVFSLVQQPANDAQAAALKVSP</sequence>
<evidence type="ECO:0000313" key="18">
    <source>
        <dbReference type="Proteomes" id="UP000192491"/>
    </source>
</evidence>
<feature type="domain" description="4Fe-4S ferredoxin-type" evidence="15">
    <location>
        <begin position="105"/>
        <end position="134"/>
    </location>
</feature>
<feature type="binding site" evidence="13 14">
    <location>
        <position position="71"/>
    </location>
    <ligand>
        <name>[4Fe-4S] cluster</name>
        <dbReference type="ChEBI" id="CHEBI:49883"/>
        <label>1</label>
    </ligand>
</feature>
<dbReference type="PIRSF" id="PIRSF005784">
    <property type="entry name" value="Elect_transpt_RnfB"/>
    <property type="match status" value="1"/>
</dbReference>
<dbReference type="PROSITE" id="PS00198">
    <property type="entry name" value="4FE4S_FER_1"/>
    <property type="match status" value="2"/>
</dbReference>
<dbReference type="GO" id="GO:0022900">
    <property type="term" value="P:electron transport chain"/>
    <property type="evidence" value="ECO:0007669"/>
    <property type="project" value="UniProtKB-UniRule"/>
</dbReference>
<keyword evidence="7 13" id="KW-1278">Translocase</keyword>
<dbReference type="InterPro" id="IPR010207">
    <property type="entry name" value="Elect_transpt_cplx_RnfB/RsxB"/>
</dbReference>
<gene>
    <name evidence="13" type="primary">rnfB</name>
    <name evidence="17" type="ORF">BWK73_23875</name>
</gene>
<comment type="subcellular location">
    <subcellularLocation>
        <location evidence="13">Cell inner membrane</location>
    </subcellularLocation>
</comment>
<dbReference type="InterPro" id="IPR016463">
    <property type="entry name" value="RnfB/RsxB_Proteobac"/>
</dbReference>
<name>A0A1Y1QMH6_9GAMM</name>
<evidence type="ECO:0000256" key="12">
    <source>
        <dbReference type="ARBA" id="ARBA00067794"/>
    </source>
</evidence>
<dbReference type="Pfam" id="PF14697">
    <property type="entry name" value="Fer4_21"/>
    <property type="match status" value="1"/>
</dbReference>
<dbReference type="GO" id="GO:0051539">
    <property type="term" value="F:4 iron, 4 sulfur cluster binding"/>
    <property type="evidence" value="ECO:0007669"/>
    <property type="project" value="UniProtKB-UniRule"/>
</dbReference>
<keyword evidence="10 13" id="KW-0411">Iron-sulfur</keyword>
<accession>A0A1Y1QMH6</accession>
<comment type="subunit">
    <text evidence="13">The complex is composed of six subunits: RnfA, RnfB, RnfC, RnfD, RnfE and RnfG.</text>
</comment>
<dbReference type="Proteomes" id="UP000192491">
    <property type="component" value="Unassembled WGS sequence"/>
</dbReference>
<evidence type="ECO:0000256" key="5">
    <source>
        <dbReference type="ARBA" id="ARBA00022723"/>
    </source>
</evidence>
<evidence type="ECO:0000256" key="11">
    <source>
        <dbReference type="ARBA" id="ARBA00023136"/>
    </source>
</evidence>
<feature type="binding site" evidence="13 14">
    <location>
        <position position="144"/>
    </location>
    <ligand>
        <name>[4Fe-4S] cluster</name>
        <dbReference type="ChEBI" id="CHEBI:49883"/>
        <label>3</label>
    </ligand>
</feature>
<feature type="domain" description="4Fe-4S ferredoxin-type" evidence="15">
    <location>
        <begin position="135"/>
        <end position="164"/>
    </location>
</feature>
<dbReference type="InterPro" id="IPR017896">
    <property type="entry name" value="4Fe4S_Fe-S-bd"/>
</dbReference>
<evidence type="ECO:0000256" key="4">
    <source>
        <dbReference type="ARBA" id="ARBA00022519"/>
    </source>
</evidence>
<proteinExistence type="inferred from homology"/>
<feature type="binding site" evidence="13 14">
    <location>
        <position position="150"/>
    </location>
    <ligand>
        <name>[4Fe-4S] cluster</name>
        <dbReference type="ChEBI" id="CHEBI:49883"/>
        <label>3</label>
    </ligand>
</feature>
<dbReference type="Pfam" id="PF04060">
    <property type="entry name" value="FeS"/>
    <property type="match status" value="1"/>
</dbReference>
<dbReference type="Gene3D" id="1.10.15.40">
    <property type="entry name" value="Electron transport complex subunit B, putative Fe-S cluster"/>
    <property type="match status" value="1"/>
</dbReference>
<evidence type="ECO:0000256" key="10">
    <source>
        <dbReference type="ARBA" id="ARBA00023014"/>
    </source>
</evidence>
<dbReference type="EMBL" id="MTEJ01000157">
    <property type="protein sequence ID" value="OQX09011.1"/>
    <property type="molecule type" value="Genomic_DNA"/>
</dbReference>
<evidence type="ECO:0000256" key="14">
    <source>
        <dbReference type="PIRSR" id="PIRSR005784-1"/>
    </source>
</evidence>
<protein>
    <recommendedName>
        <fullName evidence="12 13">Ion-translocating oxidoreductase complex subunit B</fullName>
        <ecNumber evidence="13">7.-.-.-</ecNumber>
    </recommendedName>
    <alternativeName>
        <fullName evidence="13">Rnf electron transport complex subunit B</fullName>
    </alternativeName>
</protein>
<keyword evidence="8 13" id="KW-0249">Electron transport</keyword>
<feature type="binding site" evidence="13 14">
    <location>
        <position position="54"/>
    </location>
    <ligand>
        <name>[4Fe-4S] cluster</name>
        <dbReference type="ChEBI" id="CHEBI:49883"/>
        <label>1</label>
    </ligand>
</feature>
<evidence type="ECO:0000256" key="2">
    <source>
        <dbReference type="ARBA" id="ARBA00022475"/>
    </source>
</evidence>
<feature type="binding site" evidence="13 14">
    <location>
        <position position="49"/>
    </location>
    <ligand>
        <name>[4Fe-4S] cluster</name>
        <dbReference type="ChEBI" id="CHEBI:49883"/>
        <label>1</label>
    </ligand>
</feature>
<feature type="region of interest" description="Hydrophobic" evidence="13">
    <location>
        <begin position="1"/>
        <end position="23"/>
    </location>
</feature>
<keyword evidence="3 13" id="KW-0004">4Fe-4S</keyword>
<comment type="caution">
    <text evidence="17">The sequence shown here is derived from an EMBL/GenBank/DDBJ whole genome shotgun (WGS) entry which is preliminary data.</text>
</comment>
<keyword evidence="5 13" id="KW-0479">Metal-binding</keyword>
<evidence type="ECO:0000256" key="8">
    <source>
        <dbReference type="ARBA" id="ARBA00022982"/>
    </source>
</evidence>
<dbReference type="GO" id="GO:0005886">
    <property type="term" value="C:plasma membrane"/>
    <property type="evidence" value="ECO:0007669"/>
    <property type="project" value="UniProtKB-SubCell"/>
</dbReference>
<comment type="caution">
    <text evidence="13">Lacks conserved residue(s) required for the propagation of feature annotation.</text>
</comment>
<keyword evidence="1 13" id="KW-0813">Transport</keyword>
<evidence type="ECO:0000259" key="15">
    <source>
        <dbReference type="PROSITE" id="PS51379"/>
    </source>
</evidence>
<dbReference type="GO" id="GO:0046872">
    <property type="term" value="F:metal ion binding"/>
    <property type="evidence" value="ECO:0007669"/>
    <property type="project" value="UniProtKB-KW"/>
</dbReference>